<dbReference type="InterPro" id="IPR014729">
    <property type="entry name" value="Rossmann-like_a/b/a_fold"/>
</dbReference>
<dbReference type="PANTHER" id="PTHR22749">
    <property type="entry name" value="RIBOFLAVIN KINASE/FMN ADENYLYLTRANSFERASE"/>
    <property type="match status" value="1"/>
</dbReference>
<organism evidence="17">
    <name type="scientific">hydrothermal vent metagenome</name>
    <dbReference type="NCBI Taxonomy" id="652676"/>
    <lineage>
        <taxon>unclassified sequences</taxon>
        <taxon>metagenomes</taxon>
        <taxon>ecological metagenomes</taxon>
    </lineage>
</organism>
<evidence type="ECO:0000256" key="12">
    <source>
        <dbReference type="ARBA" id="ARBA00022777"/>
    </source>
</evidence>
<keyword evidence="8" id="KW-0288">FMN</keyword>
<keyword evidence="10 17" id="KW-0548">Nucleotidyltransferase</keyword>
<keyword evidence="12 17" id="KW-0418">Kinase</keyword>
<feature type="domain" description="Riboflavin kinase" evidence="16">
    <location>
        <begin position="183"/>
        <end position="307"/>
    </location>
</feature>
<dbReference type="EC" id="2.7.1.26" evidence="4"/>
<evidence type="ECO:0000256" key="5">
    <source>
        <dbReference type="ARBA" id="ARBA00012393"/>
    </source>
</evidence>
<keyword evidence="15" id="KW-0511">Multifunctional enzyme</keyword>
<dbReference type="UniPathway" id="UPA00276">
    <property type="reaction ID" value="UER00406"/>
</dbReference>
<reference evidence="17" key="1">
    <citation type="submission" date="2018-06" db="EMBL/GenBank/DDBJ databases">
        <authorList>
            <person name="Zhirakovskaya E."/>
        </authorList>
    </citation>
    <scope>NUCLEOTIDE SEQUENCE</scope>
</reference>
<dbReference type="NCBIfam" id="NF004159">
    <property type="entry name" value="PRK05627.1-2"/>
    <property type="match status" value="1"/>
</dbReference>
<dbReference type="GO" id="GO:0005524">
    <property type="term" value="F:ATP binding"/>
    <property type="evidence" value="ECO:0007669"/>
    <property type="project" value="UniProtKB-KW"/>
</dbReference>
<comment type="similarity">
    <text evidence="3">Belongs to the RibF family.</text>
</comment>
<dbReference type="NCBIfam" id="TIGR00083">
    <property type="entry name" value="ribF"/>
    <property type="match status" value="1"/>
</dbReference>
<evidence type="ECO:0000256" key="4">
    <source>
        <dbReference type="ARBA" id="ARBA00012105"/>
    </source>
</evidence>
<evidence type="ECO:0000256" key="6">
    <source>
        <dbReference type="ARBA" id="ARBA00018483"/>
    </source>
</evidence>
<dbReference type="PIRSF" id="PIRSF004491">
    <property type="entry name" value="FAD_Synth"/>
    <property type="match status" value="1"/>
</dbReference>
<dbReference type="FunFam" id="3.40.50.620:FF:000021">
    <property type="entry name" value="Riboflavin biosynthesis protein"/>
    <property type="match status" value="1"/>
</dbReference>
<evidence type="ECO:0000256" key="9">
    <source>
        <dbReference type="ARBA" id="ARBA00022679"/>
    </source>
</evidence>
<dbReference type="AlphaFoldDB" id="A0A3B0ZHX6"/>
<evidence type="ECO:0000259" key="16">
    <source>
        <dbReference type="SMART" id="SM00904"/>
    </source>
</evidence>
<keyword evidence="11" id="KW-0547">Nucleotide-binding</keyword>
<evidence type="ECO:0000256" key="13">
    <source>
        <dbReference type="ARBA" id="ARBA00022827"/>
    </source>
</evidence>
<dbReference type="NCBIfam" id="NF004162">
    <property type="entry name" value="PRK05627.1-5"/>
    <property type="match status" value="1"/>
</dbReference>
<evidence type="ECO:0000256" key="2">
    <source>
        <dbReference type="ARBA" id="ARBA00005201"/>
    </source>
</evidence>
<dbReference type="InterPro" id="IPR002606">
    <property type="entry name" value="Riboflavin_kinase_bac"/>
</dbReference>
<sequence length="311" mass="34982">MKVIRGIANLPGEHRGCVATIGNFDGVHLGHQTVLGQLAEKAAALELPMVVVLFEPQAQEFFAPDKAPSRLSRFREKIQVLRRFSVDQVLCLRFSRQLASLSPDDFIQRILIDGLRVRYLVVGDDFRFGFKRQGDFNTLLKAGETSGFQVARMPSFHADGVRISSTLIRQALKEGEMNVAEQLLGHPYRMSGRVVYGEGRGRTIGFPTANIRMHRIAVALHGVFVVAVFGLLPEPIYGVANIGHRPTVNGTETLLEVHLFDYDKEIYGRYLQVDFLHKLRGETRFPSFSALKKQIDTDCLMAKQFLQQTVR</sequence>
<protein>
    <recommendedName>
        <fullName evidence="6">Bifunctional riboflavin kinase/FMN adenylyltransferase</fullName>
        <ecNumber evidence="4">2.7.1.26</ecNumber>
        <ecNumber evidence="5">2.7.7.2</ecNumber>
    </recommendedName>
</protein>
<dbReference type="SUPFAM" id="SSF52374">
    <property type="entry name" value="Nucleotidylyl transferase"/>
    <property type="match status" value="1"/>
</dbReference>
<dbReference type="GO" id="GO:0006747">
    <property type="term" value="P:FAD biosynthetic process"/>
    <property type="evidence" value="ECO:0007669"/>
    <property type="project" value="UniProtKB-UniPathway"/>
</dbReference>
<dbReference type="SMART" id="SM00904">
    <property type="entry name" value="Flavokinase"/>
    <property type="match status" value="1"/>
</dbReference>
<dbReference type="GO" id="GO:0009231">
    <property type="term" value="P:riboflavin biosynthetic process"/>
    <property type="evidence" value="ECO:0007669"/>
    <property type="project" value="InterPro"/>
</dbReference>
<keyword evidence="14" id="KW-0067">ATP-binding</keyword>
<keyword evidence="9 17" id="KW-0808">Transferase</keyword>
<evidence type="ECO:0000313" key="17">
    <source>
        <dbReference type="EMBL" id="VAW85879.1"/>
    </source>
</evidence>
<dbReference type="CDD" id="cd02064">
    <property type="entry name" value="FAD_synthetase_N"/>
    <property type="match status" value="1"/>
</dbReference>
<name>A0A3B0ZHX6_9ZZZZ</name>
<proteinExistence type="inferred from homology"/>
<dbReference type="InterPro" id="IPR015865">
    <property type="entry name" value="Riboflavin_kinase_bac/euk"/>
</dbReference>
<dbReference type="EMBL" id="UOFO01000082">
    <property type="protein sequence ID" value="VAW85879.1"/>
    <property type="molecule type" value="Genomic_DNA"/>
</dbReference>
<dbReference type="EC" id="2.7.7.2" evidence="5"/>
<comment type="pathway">
    <text evidence="1">Cofactor biosynthesis; FAD biosynthesis; FAD from FMN: step 1/1.</text>
</comment>
<dbReference type="GO" id="GO:0008531">
    <property type="term" value="F:riboflavin kinase activity"/>
    <property type="evidence" value="ECO:0007669"/>
    <property type="project" value="UniProtKB-EC"/>
</dbReference>
<keyword evidence="13" id="KW-0274">FAD</keyword>
<accession>A0A3B0ZHX6</accession>
<evidence type="ECO:0000256" key="14">
    <source>
        <dbReference type="ARBA" id="ARBA00022840"/>
    </source>
</evidence>
<dbReference type="SUPFAM" id="SSF82114">
    <property type="entry name" value="Riboflavin kinase-like"/>
    <property type="match status" value="1"/>
</dbReference>
<dbReference type="InterPro" id="IPR023468">
    <property type="entry name" value="Riboflavin_kinase"/>
</dbReference>
<dbReference type="InterPro" id="IPR023465">
    <property type="entry name" value="Riboflavin_kinase_dom_sf"/>
</dbReference>
<dbReference type="GO" id="GO:0009398">
    <property type="term" value="P:FMN biosynthetic process"/>
    <property type="evidence" value="ECO:0007669"/>
    <property type="project" value="UniProtKB-UniPathway"/>
</dbReference>
<gene>
    <name evidence="17" type="ORF">MNBD_GAMMA16-1852</name>
</gene>
<evidence type="ECO:0000256" key="3">
    <source>
        <dbReference type="ARBA" id="ARBA00010214"/>
    </source>
</evidence>
<evidence type="ECO:0000256" key="8">
    <source>
        <dbReference type="ARBA" id="ARBA00022643"/>
    </source>
</evidence>
<comment type="pathway">
    <text evidence="2">Cofactor biosynthesis; FMN biosynthesis; FMN from riboflavin (ATP route): step 1/1.</text>
</comment>
<dbReference type="NCBIfam" id="NF004163">
    <property type="entry name" value="PRK05627.1-6"/>
    <property type="match status" value="1"/>
</dbReference>
<dbReference type="PANTHER" id="PTHR22749:SF6">
    <property type="entry name" value="RIBOFLAVIN KINASE"/>
    <property type="match status" value="1"/>
</dbReference>
<evidence type="ECO:0000256" key="10">
    <source>
        <dbReference type="ARBA" id="ARBA00022695"/>
    </source>
</evidence>
<dbReference type="NCBIfam" id="NF004160">
    <property type="entry name" value="PRK05627.1-3"/>
    <property type="match status" value="1"/>
</dbReference>
<evidence type="ECO:0000256" key="11">
    <source>
        <dbReference type="ARBA" id="ARBA00022741"/>
    </source>
</evidence>
<evidence type="ECO:0000256" key="7">
    <source>
        <dbReference type="ARBA" id="ARBA00022630"/>
    </source>
</evidence>
<dbReference type="UniPathway" id="UPA00277">
    <property type="reaction ID" value="UER00407"/>
</dbReference>
<evidence type="ECO:0000256" key="1">
    <source>
        <dbReference type="ARBA" id="ARBA00004726"/>
    </source>
</evidence>
<dbReference type="Pfam" id="PF06574">
    <property type="entry name" value="FAD_syn"/>
    <property type="match status" value="1"/>
</dbReference>
<evidence type="ECO:0000256" key="15">
    <source>
        <dbReference type="ARBA" id="ARBA00023268"/>
    </source>
</evidence>
<keyword evidence="7" id="KW-0285">Flavoprotein</keyword>
<dbReference type="Pfam" id="PF01687">
    <property type="entry name" value="Flavokinase"/>
    <property type="match status" value="1"/>
</dbReference>
<dbReference type="Gene3D" id="2.40.30.30">
    <property type="entry name" value="Riboflavin kinase-like"/>
    <property type="match status" value="1"/>
</dbReference>
<dbReference type="GO" id="GO:0003919">
    <property type="term" value="F:FMN adenylyltransferase activity"/>
    <property type="evidence" value="ECO:0007669"/>
    <property type="project" value="UniProtKB-EC"/>
</dbReference>
<dbReference type="InterPro" id="IPR015864">
    <property type="entry name" value="FAD_synthase"/>
</dbReference>
<dbReference type="Gene3D" id="3.40.50.620">
    <property type="entry name" value="HUPs"/>
    <property type="match status" value="1"/>
</dbReference>